<dbReference type="InterPro" id="IPR011711">
    <property type="entry name" value="GntR_C"/>
</dbReference>
<dbReference type="PANTHER" id="PTHR43537:SF5">
    <property type="entry name" value="UXU OPERON TRANSCRIPTIONAL REGULATOR"/>
    <property type="match status" value="1"/>
</dbReference>
<dbReference type="CDD" id="cd07377">
    <property type="entry name" value="WHTH_GntR"/>
    <property type="match status" value="1"/>
</dbReference>
<dbReference type="SUPFAM" id="SSF48008">
    <property type="entry name" value="GntR ligand-binding domain-like"/>
    <property type="match status" value="1"/>
</dbReference>
<keyword evidence="2" id="KW-0238">DNA-binding</keyword>
<dbReference type="InterPro" id="IPR008920">
    <property type="entry name" value="TF_FadR/GntR_C"/>
</dbReference>
<dbReference type="InterPro" id="IPR036388">
    <property type="entry name" value="WH-like_DNA-bd_sf"/>
</dbReference>
<dbReference type="SMART" id="SM00345">
    <property type="entry name" value="HTH_GNTR"/>
    <property type="match status" value="1"/>
</dbReference>
<reference evidence="6" key="1">
    <citation type="submission" date="2016-10" db="EMBL/GenBank/DDBJ databases">
        <authorList>
            <person name="Varghese N."/>
            <person name="Submissions S."/>
        </authorList>
    </citation>
    <scope>NUCLEOTIDE SEQUENCE [LARGE SCALE GENOMIC DNA]</scope>
    <source>
        <strain evidence="6">CGMCC 1.12402</strain>
    </source>
</reference>
<keyword evidence="6" id="KW-1185">Reference proteome</keyword>
<evidence type="ECO:0000313" key="5">
    <source>
        <dbReference type="EMBL" id="SEV85154.1"/>
    </source>
</evidence>
<dbReference type="Gene3D" id="1.10.10.10">
    <property type="entry name" value="Winged helix-like DNA-binding domain superfamily/Winged helix DNA-binding domain"/>
    <property type="match status" value="1"/>
</dbReference>
<evidence type="ECO:0000256" key="2">
    <source>
        <dbReference type="ARBA" id="ARBA00023125"/>
    </source>
</evidence>
<dbReference type="RefSeq" id="WP_245733454.1">
    <property type="nucleotide sequence ID" value="NZ_FOIR01000001.1"/>
</dbReference>
<dbReference type="EMBL" id="FOIR01000001">
    <property type="protein sequence ID" value="SEV85154.1"/>
    <property type="molecule type" value="Genomic_DNA"/>
</dbReference>
<dbReference type="GO" id="GO:0003677">
    <property type="term" value="F:DNA binding"/>
    <property type="evidence" value="ECO:0007669"/>
    <property type="project" value="UniProtKB-KW"/>
</dbReference>
<gene>
    <name evidence="5" type="ORF">SAMN05216290_0209</name>
</gene>
<dbReference type="GeneID" id="99984973"/>
<accession>A0A1I0MB18</accession>
<proteinExistence type="predicted"/>
<dbReference type="InterPro" id="IPR000524">
    <property type="entry name" value="Tscrpt_reg_HTH_GntR"/>
</dbReference>
<dbReference type="Gene3D" id="1.20.120.530">
    <property type="entry name" value="GntR ligand-binding domain-like"/>
    <property type="match status" value="1"/>
</dbReference>
<dbReference type="GO" id="GO:0003700">
    <property type="term" value="F:DNA-binding transcription factor activity"/>
    <property type="evidence" value="ECO:0007669"/>
    <property type="project" value="InterPro"/>
</dbReference>
<dbReference type="PROSITE" id="PS50949">
    <property type="entry name" value="HTH_GNTR"/>
    <property type="match status" value="1"/>
</dbReference>
<dbReference type="AlphaFoldDB" id="A0A1I0MB18"/>
<name>A0A1I0MB18_9BACT</name>
<dbReference type="PANTHER" id="PTHR43537">
    <property type="entry name" value="TRANSCRIPTIONAL REGULATOR, GNTR FAMILY"/>
    <property type="match status" value="1"/>
</dbReference>
<dbReference type="Pfam" id="PF07729">
    <property type="entry name" value="FCD"/>
    <property type="match status" value="1"/>
</dbReference>
<dbReference type="SUPFAM" id="SSF46785">
    <property type="entry name" value="Winged helix' DNA-binding domain"/>
    <property type="match status" value="1"/>
</dbReference>
<dbReference type="SMART" id="SM00895">
    <property type="entry name" value="FCD"/>
    <property type="match status" value="1"/>
</dbReference>
<keyword evidence="1" id="KW-0805">Transcription regulation</keyword>
<keyword evidence="3" id="KW-0804">Transcription</keyword>
<feature type="domain" description="HTH gntR-type" evidence="4">
    <location>
        <begin position="14"/>
        <end position="82"/>
    </location>
</feature>
<evidence type="ECO:0000256" key="1">
    <source>
        <dbReference type="ARBA" id="ARBA00023015"/>
    </source>
</evidence>
<dbReference type="PRINTS" id="PR00035">
    <property type="entry name" value="HTHGNTR"/>
</dbReference>
<dbReference type="InterPro" id="IPR036390">
    <property type="entry name" value="WH_DNA-bd_sf"/>
</dbReference>
<dbReference type="Pfam" id="PF00392">
    <property type="entry name" value="GntR"/>
    <property type="match status" value="1"/>
</dbReference>
<evidence type="ECO:0000259" key="4">
    <source>
        <dbReference type="PROSITE" id="PS50949"/>
    </source>
</evidence>
<evidence type="ECO:0000256" key="3">
    <source>
        <dbReference type="ARBA" id="ARBA00023163"/>
    </source>
</evidence>
<organism evidence="5 6">
    <name type="scientific">Roseivirga pacifica</name>
    <dbReference type="NCBI Taxonomy" id="1267423"/>
    <lineage>
        <taxon>Bacteria</taxon>
        <taxon>Pseudomonadati</taxon>
        <taxon>Bacteroidota</taxon>
        <taxon>Cytophagia</taxon>
        <taxon>Cytophagales</taxon>
        <taxon>Roseivirgaceae</taxon>
        <taxon>Roseivirga</taxon>
    </lineage>
</organism>
<protein>
    <submittedName>
        <fullName evidence="5">Transcriptional regulator, GntR family</fullName>
    </submittedName>
</protein>
<dbReference type="Proteomes" id="UP000199437">
    <property type="component" value="Unassembled WGS sequence"/>
</dbReference>
<evidence type="ECO:0000313" key="6">
    <source>
        <dbReference type="Proteomes" id="UP000199437"/>
    </source>
</evidence>
<dbReference type="STRING" id="1267423.SAMN05216290_0209"/>
<sequence length="245" mass="27275">MKELLNSFSEIVVEKPSDKIIHQIKELISSGQLKPGDKLPSERQLSERFAVGRTYVRDAIRKLEFYGILKTLPQSGTVVAGFGIAALESLITDVLKLEGTDFHSLVETRVVLEINSARFAALRRTTDDIVALKNALTSYEKAVSTGKAAVEEDLLFHLTIAEASKNSVLKSLMLIVTPDILTYFKENDVCSGNRPLTALEDHHVILDHIVNQEPDKAGESMREHLSDILNFSNKNLKPNEHIKSK</sequence>